<keyword evidence="2" id="KW-0812">Transmembrane</keyword>
<protein>
    <recommendedName>
        <fullName evidence="5">Leucine-rich repeat and fibronectin type III domain-containing protein 1</fullName>
    </recommendedName>
</protein>
<evidence type="ECO:0000313" key="4">
    <source>
        <dbReference type="Proteomes" id="UP000190648"/>
    </source>
</evidence>
<dbReference type="EMBL" id="LSYS01003491">
    <property type="protein sequence ID" value="OPJ82608.1"/>
    <property type="molecule type" value="Genomic_DNA"/>
</dbReference>
<feature type="transmembrane region" description="Helical" evidence="2">
    <location>
        <begin position="27"/>
        <end position="48"/>
    </location>
</feature>
<dbReference type="OrthoDB" id="1394818at2759"/>
<organism evidence="3 4">
    <name type="scientific">Patagioenas fasciata monilis</name>
    <dbReference type="NCBI Taxonomy" id="372326"/>
    <lineage>
        <taxon>Eukaryota</taxon>
        <taxon>Metazoa</taxon>
        <taxon>Chordata</taxon>
        <taxon>Craniata</taxon>
        <taxon>Vertebrata</taxon>
        <taxon>Euteleostomi</taxon>
        <taxon>Archelosauria</taxon>
        <taxon>Archosauria</taxon>
        <taxon>Dinosauria</taxon>
        <taxon>Saurischia</taxon>
        <taxon>Theropoda</taxon>
        <taxon>Coelurosauria</taxon>
        <taxon>Aves</taxon>
        <taxon>Neognathae</taxon>
        <taxon>Neoaves</taxon>
        <taxon>Columbimorphae</taxon>
        <taxon>Columbiformes</taxon>
        <taxon>Columbidae</taxon>
        <taxon>Patagioenas</taxon>
    </lineage>
</organism>
<evidence type="ECO:0000313" key="3">
    <source>
        <dbReference type="EMBL" id="OPJ82608.1"/>
    </source>
</evidence>
<comment type="caution">
    <text evidence="3">The sequence shown here is derived from an EMBL/GenBank/DDBJ whole genome shotgun (WGS) entry which is preliminary data.</text>
</comment>
<feature type="region of interest" description="Disordered" evidence="1">
    <location>
        <begin position="78"/>
        <end position="102"/>
    </location>
</feature>
<name>A0A1V4KDW1_PATFA</name>
<keyword evidence="2" id="KW-0472">Membrane</keyword>
<keyword evidence="4" id="KW-1185">Reference proteome</keyword>
<keyword evidence="2" id="KW-1133">Transmembrane helix</keyword>
<dbReference type="STRING" id="372326.A0A1V4KDW1"/>
<sequence length="117" mass="12520">MGCVAFTTHEEFKQCRSLHAQFLGGTMIIIIGGIIVASVLVFIFILLMKYKVYNNHHKNKAAKVNNVCSQTNGASMARSSSKLTETRDSLSQDCPGSSGKAKTIVDLDGAKAAEAPS</sequence>
<proteinExistence type="predicted"/>
<gene>
    <name evidence="3" type="ORF">AV530_019884</name>
</gene>
<dbReference type="AlphaFoldDB" id="A0A1V4KDW1"/>
<dbReference type="Proteomes" id="UP000190648">
    <property type="component" value="Unassembled WGS sequence"/>
</dbReference>
<evidence type="ECO:0008006" key="5">
    <source>
        <dbReference type="Google" id="ProtNLM"/>
    </source>
</evidence>
<evidence type="ECO:0000256" key="2">
    <source>
        <dbReference type="SAM" id="Phobius"/>
    </source>
</evidence>
<accession>A0A1V4KDW1</accession>
<reference evidence="3 4" key="1">
    <citation type="submission" date="2016-02" db="EMBL/GenBank/DDBJ databases">
        <title>Band-tailed pigeon sequencing and assembly.</title>
        <authorList>
            <person name="Soares A.E."/>
            <person name="Novak B.J."/>
            <person name="Rice E.S."/>
            <person name="O'Connell B."/>
            <person name="Chang D."/>
            <person name="Weber S."/>
            <person name="Shapiro B."/>
        </authorList>
    </citation>
    <scope>NUCLEOTIDE SEQUENCE [LARGE SCALE GENOMIC DNA]</scope>
    <source>
        <strain evidence="3">BTP2013</strain>
        <tissue evidence="3">Blood</tissue>
    </source>
</reference>
<evidence type="ECO:0000256" key="1">
    <source>
        <dbReference type="SAM" id="MobiDB-lite"/>
    </source>
</evidence>